<dbReference type="GO" id="GO:0060326">
    <property type="term" value="P:cell chemotaxis"/>
    <property type="evidence" value="ECO:0007669"/>
    <property type="project" value="TreeGrafter"/>
</dbReference>
<evidence type="ECO:0000313" key="10">
    <source>
        <dbReference type="EMBL" id="AIA57662.1"/>
    </source>
</evidence>
<dbReference type="GO" id="GO:0019722">
    <property type="term" value="P:calcium-mediated signaling"/>
    <property type="evidence" value="ECO:0007669"/>
    <property type="project" value="TreeGrafter"/>
</dbReference>
<keyword evidence="5 8" id="KW-0472">Membrane</keyword>
<keyword evidence="4" id="KW-0297">G-protein coupled receptor</keyword>
<sequence length="381" mass="43591">MNYTLNTVSGYAMYNSSSNITTIATTIISTILSVILTNQNNVTTPSTYKNTTTISNYTTAYNITYYSDDYDDYEVSIVDIPHCDDGVYTTSFGLITLYFTIFFLGLFGNIIVLTVLRKYKIKTIQDIFLLNLTLSDLIFVLVFPFNLYNSISKQWSLGDCLCKFKAMFYFVGFYNSMSFITLMSIDRYLAVVHPVKSISIRTKRYGIVLSMVVWIVSTIESFPIMLFYETKKVYGITYCHVFYNDNAKIWKLFINFEINIFGMIIPLIILLYCYYKILNTLKTSQTKNKKAIKMVFLIVICSVLFLLPFSVTVFVSSLYLLNVFSGCMALRFVNIAVHVAEIVSLCHCFINPLIYAFCSREFTKKLLRLRSTSSAGSISIG</sequence>
<dbReference type="PRINTS" id="PR00237">
    <property type="entry name" value="GPCRRHODOPSN"/>
</dbReference>
<evidence type="ECO:0000256" key="2">
    <source>
        <dbReference type="ARBA" id="ARBA00022692"/>
    </source>
</evidence>
<feature type="transmembrane region" description="Helical" evidence="8">
    <location>
        <begin position="128"/>
        <end position="147"/>
    </location>
</feature>
<comment type="subcellular location">
    <subcellularLocation>
        <location evidence="1">Membrane</location>
        <topology evidence="1">Multi-pass membrane protein</topology>
    </subcellularLocation>
</comment>
<evidence type="ECO:0000259" key="9">
    <source>
        <dbReference type="PROSITE" id="PS50262"/>
    </source>
</evidence>
<gene>
    <name evidence="10" type="primary">GPCR</name>
</gene>
<dbReference type="GO" id="GO:0016020">
    <property type="term" value="C:membrane"/>
    <property type="evidence" value="ECO:0007669"/>
    <property type="project" value="UniProtKB-SubCell"/>
</dbReference>
<dbReference type="GO" id="GO:0019957">
    <property type="term" value="F:C-C chemokine binding"/>
    <property type="evidence" value="ECO:0007669"/>
    <property type="project" value="TreeGrafter"/>
</dbReference>
<evidence type="ECO:0000256" key="4">
    <source>
        <dbReference type="ARBA" id="ARBA00023040"/>
    </source>
</evidence>
<name>A0A059ZXW2_9POXV</name>
<dbReference type="SUPFAM" id="SSF81321">
    <property type="entry name" value="Family A G protein-coupled receptor-like"/>
    <property type="match status" value="1"/>
</dbReference>
<dbReference type="GO" id="GO:0016493">
    <property type="term" value="F:C-C chemokine receptor activity"/>
    <property type="evidence" value="ECO:0007669"/>
    <property type="project" value="TreeGrafter"/>
</dbReference>
<dbReference type="GO" id="GO:0007204">
    <property type="term" value="P:positive regulation of cytosolic calcium ion concentration"/>
    <property type="evidence" value="ECO:0007669"/>
    <property type="project" value="TreeGrafter"/>
</dbReference>
<proteinExistence type="predicted"/>
<dbReference type="Pfam" id="PF00001">
    <property type="entry name" value="7tm_1"/>
    <property type="match status" value="1"/>
</dbReference>
<feature type="transmembrane region" description="Helical" evidence="8">
    <location>
        <begin position="252"/>
        <end position="275"/>
    </location>
</feature>
<dbReference type="Gene3D" id="1.20.1070.10">
    <property type="entry name" value="Rhodopsin 7-helix transmembrane proteins"/>
    <property type="match status" value="1"/>
</dbReference>
<evidence type="ECO:0000256" key="7">
    <source>
        <dbReference type="ARBA" id="ARBA00023224"/>
    </source>
</evidence>
<dbReference type="PANTHER" id="PTHR10489">
    <property type="entry name" value="CELL ADHESION MOLECULE"/>
    <property type="match status" value="1"/>
</dbReference>
<evidence type="ECO:0000256" key="5">
    <source>
        <dbReference type="ARBA" id="ARBA00023136"/>
    </source>
</evidence>
<protein>
    <submittedName>
        <fullName evidence="10">G-protein-coupled chemokine receptor</fullName>
    </submittedName>
</protein>
<dbReference type="GO" id="GO:0006955">
    <property type="term" value="P:immune response"/>
    <property type="evidence" value="ECO:0007669"/>
    <property type="project" value="TreeGrafter"/>
</dbReference>
<feature type="transmembrane region" description="Helical" evidence="8">
    <location>
        <begin position="167"/>
        <end position="185"/>
    </location>
</feature>
<dbReference type="PROSITE" id="PS50262">
    <property type="entry name" value="G_PROTEIN_RECEP_F1_2"/>
    <property type="match status" value="1"/>
</dbReference>
<evidence type="ECO:0000256" key="1">
    <source>
        <dbReference type="ARBA" id="ARBA00004141"/>
    </source>
</evidence>
<feature type="transmembrane region" description="Helical" evidence="8">
    <location>
        <begin position="332"/>
        <end position="358"/>
    </location>
</feature>
<evidence type="ECO:0000256" key="8">
    <source>
        <dbReference type="SAM" id="Phobius"/>
    </source>
</evidence>
<dbReference type="EMBL" id="KJ818280">
    <property type="protein sequence ID" value="AIA57662.1"/>
    <property type="molecule type" value="Genomic_DNA"/>
</dbReference>
<feature type="transmembrane region" description="Helical" evidence="8">
    <location>
        <begin position="95"/>
        <end position="116"/>
    </location>
</feature>
<feature type="transmembrane region" description="Helical" evidence="8">
    <location>
        <begin position="295"/>
        <end position="320"/>
    </location>
</feature>
<organism evidence="10">
    <name type="scientific">Goatpox virus</name>
    <dbReference type="NCBI Taxonomy" id="186805"/>
    <lineage>
        <taxon>Viruses</taxon>
        <taxon>Varidnaviria</taxon>
        <taxon>Bamfordvirae</taxon>
        <taxon>Nucleocytoviricota</taxon>
        <taxon>Pokkesviricetes</taxon>
        <taxon>Chitovirales</taxon>
        <taxon>Poxviridae</taxon>
        <taxon>Chordopoxvirinae</taxon>
        <taxon>Capripoxvirus</taxon>
        <taxon>Capripoxvirus goatpox</taxon>
    </lineage>
</organism>
<dbReference type="CDD" id="cd14984">
    <property type="entry name" value="7tmA_Chemokine_R"/>
    <property type="match status" value="1"/>
</dbReference>
<keyword evidence="7" id="KW-0807">Transducer</keyword>
<keyword evidence="6 10" id="KW-0675">Receptor</keyword>
<accession>A0A059ZXW2</accession>
<evidence type="ECO:0000256" key="3">
    <source>
        <dbReference type="ARBA" id="ARBA00022989"/>
    </source>
</evidence>
<dbReference type="PANTHER" id="PTHR10489:SF627">
    <property type="entry name" value="C-C CHEMOKINE RECEPTOR TYPE 8"/>
    <property type="match status" value="1"/>
</dbReference>
<feature type="domain" description="G-protein coupled receptors family 1 profile" evidence="9">
    <location>
        <begin position="108"/>
        <end position="355"/>
    </location>
</feature>
<dbReference type="InterPro" id="IPR000276">
    <property type="entry name" value="GPCR_Rhodpsn"/>
</dbReference>
<dbReference type="InterPro" id="IPR050119">
    <property type="entry name" value="CCR1-9-like"/>
</dbReference>
<feature type="transmembrane region" description="Helical" evidence="8">
    <location>
        <begin position="205"/>
        <end position="228"/>
    </location>
</feature>
<keyword evidence="3 8" id="KW-1133">Transmembrane helix</keyword>
<dbReference type="PRINTS" id="PR00657">
    <property type="entry name" value="CCCHEMOKINER"/>
</dbReference>
<evidence type="ECO:0000256" key="6">
    <source>
        <dbReference type="ARBA" id="ARBA00023170"/>
    </source>
</evidence>
<dbReference type="InterPro" id="IPR017452">
    <property type="entry name" value="GPCR_Rhodpsn_7TM"/>
</dbReference>
<dbReference type="InterPro" id="IPR000355">
    <property type="entry name" value="Chemokine_rcpt"/>
</dbReference>
<keyword evidence="2 8" id="KW-0812">Transmembrane</keyword>
<reference evidence="10" key="1">
    <citation type="submission" date="2014-05" db="EMBL/GenBank/DDBJ databases">
        <title>Use of sheep pox viruses in a vaccine for cattle against lumpy skin disease.</title>
        <authorList>
            <person name="Tuppurainen E.S.M."/>
            <person name="Pearson C.R."/>
            <person name="Bachanek-Bankowska K."/>
            <person name="Knowles N.J."/>
            <person name="Amareen S."/>
            <person name="Frost L."/>
            <person name="Henstock M.R."/>
            <person name="Lamien C.E."/>
            <person name="Diallo A."/>
            <person name="Mertens P.P.C."/>
        </authorList>
    </citation>
    <scope>NUCLEOTIDE SEQUENCE</scope>
    <source>
        <strain evidence="10">Kedong SP</strain>
    </source>
</reference>